<dbReference type="GO" id="GO:0010090">
    <property type="term" value="P:trichome morphogenesis"/>
    <property type="evidence" value="ECO:0007669"/>
    <property type="project" value="InterPro"/>
</dbReference>
<feature type="domain" description="C2H2-type" evidence="3">
    <location>
        <begin position="91"/>
        <end position="118"/>
    </location>
</feature>
<feature type="compositionally biased region" description="Gly residues" evidence="2">
    <location>
        <begin position="66"/>
        <end position="84"/>
    </location>
</feature>
<keyword evidence="1" id="KW-0862">Zinc</keyword>
<dbReference type="InterPro" id="IPR036236">
    <property type="entry name" value="Znf_C2H2_sf"/>
</dbReference>
<evidence type="ECO:0000313" key="5">
    <source>
        <dbReference type="Proteomes" id="UP000652761"/>
    </source>
</evidence>
<dbReference type="PROSITE" id="PS50157">
    <property type="entry name" value="ZINC_FINGER_C2H2_2"/>
    <property type="match status" value="1"/>
</dbReference>
<dbReference type="InterPro" id="IPR013087">
    <property type="entry name" value="Znf_C2H2_type"/>
</dbReference>
<dbReference type="GO" id="GO:0009739">
    <property type="term" value="P:response to gibberellin"/>
    <property type="evidence" value="ECO:0007669"/>
    <property type="project" value="InterPro"/>
</dbReference>
<dbReference type="Proteomes" id="UP000652761">
    <property type="component" value="Unassembled WGS sequence"/>
</dbReference>
<feature type="region of interest" description="Disordered" evidence="2">
    <location>
        <begin position="1"/>
        <end position="84"/>
    </location>
</feature>
<dbReference type="GO" id="GO:0008270">
    <property type="term" value="F:zinc ion binding"/>
    <property type="evidence" value="ECO:0007669"/>
    <property type="project" value="UniProtKB-KW"/>
</dbReference>
<dbReference type="PROSITE" id="PS00028">
    <property type="entry name" value="ZINC_FINGER_C2H2_1"/>
    <property type="match status" value="1"/>
</dbReference>
<evidence type="ECO:0000259" key="3">
    <source>
        <dbReference type="PROSITE" id="PS50157"/>
    </source>
</evidence>
<dbReference type="AlphaFoldDB" id="A0A843XL19"/>
<dbReference type="InterPro" id="IPR044291">
    <property type="entry name" value="GIS/GIS2/ZFP8"/>
</dbReference>
<feature type="compositionally biased region" description="Low complexity" evidence="2">
    <location>
        <begin position="261"/>
        <end position="275"/>
    </location>
</feature>
<feature type="compositionally biased region" description="Low complexity" evidence="2">
    <location>
        <begin position="47"/>
        <end position="65"/>
    </location>
</feature>
<reference evidence="4" key="1">
    <citation type="submission" date="2017-07" db="EMBL/GenBank/DDBJ databases">
        <title>Taro Niue Genome Assembly and Annotation.</title>
        <authorList>
            <person name="Atibalentja N."/>
            <person name="Keating K."/>
            <person name="Fields C.J."/>
        </authorList>
    </citation>
    <scope>NUCLEOTIDE SEQUENCE</scope>
    <source>
        <strain evidence="4">Niue_2</strain>
        <tissue evidence="4">Leaf</tissue>
    </source>
</reference>
<dbReference type="PANTHER" id="PTHR46547">
    <property type="entry name" value="ZINC FINGER PROTEIN GIS"/>
    <property type="match status" value="1"/>
</dbReference>
<feature type="region of interest" description="Disordered" evidence="2">
    <location>
        <begin position="249"/>
        <end position="275"/>
    </location>
</feature>
<gene>
    <name evidence="4" type="ORF">Taro_053392</name>
</gene>
<dbReference type="PANTHER" id="PTHR46547:SF7">
    <property type="entry name" value="ZINC FINGER PROTEIN GIS"/>
    <property type="match status" value="1"/>
</dbReference>
<feature type="compositionally biased region" description="Gly residues" evidence="2">
    <location>
        <begin position="249"/>
        <end position="260"/>
    </location>
</feature>
<protein>
    <recommendedName>
        <fullName evidence="3">C2H2-type domain-containing protein</fullName>
    </recommendedName>
</protein>
<keyword evidence="5" id="KW-1185">Reference proteome</keyword>
<dbReference type="EMBL" id="NMUH01009760">
    <property type="protein sequence ID" value="MQM20374.1"/>
    <property type="molecule type" value="Genomic_DNA"/>
</dbReference>
<evidence type="ECO:0000256" key="1">
    <source>
        <dbReference type="PROSITE-ProRule" id="PRU00042"/>
    </source>
</evidence>
<dbReference type="GO" id="GO:0003700">
    <property type="term" value="F:DNA-binding transcription factor activity"/>
    <property type="evidence" value="ECO:0007669"/>
    <property type="project" value="InterPro"/>
</dbReference>
<dbReference type="OrthoDB" id="9442240at2759"/>
<proteinExistence type="predicted"/>
<dbReference type="SUPFAM" id="SSF57667">
    <property type="entry name" value="beta-beta-alpha zinc fingers"/>
    <property type="match status" value="1"/>
</dbReference>
<keyword evidence="1" id="KW-0479">Metal-binding</keyword>
<accession>A0A843XL19</accession>
<name>A0A843XL19_COLES</name>
<evidence type="ECO:0000256" key="2">
    <source>
        <dbReference type="SAM" id="MobiDB-lite"/>
    </source>
</evidence>
<organism evidence="4 5">
    <name type="scientific">Colocasia esculenta</name>
    <name type="common">Wild taro</name>
    <name type="synonym">Arum esculentum</name>
    <dbReference type="NCBI Taxonomy" id="4460"/>
    <lineage>
        <taxon>Eukaryota</taxon>
        <taxon>Viridiplantae</taxon>
        <taxon>Streptophyta</taxon>
        <taxon>Embryophyta</taxon>
        <taxon>Tracheophyta</taxon>
        <taxon>Spermatophyta</taxon>
        <taxon>Magnoliopsida</taxon>
        <taxon>Liliopsida</taxon>
        <taxon>Araceae</taxon>
        <taxon>Aroideae</taxon>
        <taxon>Colocasieae</taxon>
        <taxon>Colocasia</taxon>
    </lineage>
</organism>
<comment type="caution">
    <text evidence="4">The sequence shown here is derived from an EMBL/GenBank/DDBJ whole genome shotgun (WGS) entry which is preliminary data.</text>
</comment>
<evidence type="ECO:0000313" key="4">
    <source>
        <dbReference type="EMBL" id="MQM20374.1"/>
    </source>
</evidence>
<keyword evidence="1" id="KW-0863">Zinc-finger</keyword>
<sequence length="295" mass="30139">MSVDSFSQLPFIRSAPPVRDKSASSAAASTAVRLFGIEFPGQEPDADAAAAAKPESPSSKDNTSGGSNGGNGGGASATSGGNAGGDSGRKFECHYCCRNFPTSQALGGHQNAHKRERQHAKRAYLQSAMAAHHHHQAHGYGLVSYHHLGSMAPNTRFGVGHAFEPLPPSHYSSWGHTGTGSGIIGSPRFYSGPGSVSQPINGSPLTGMWRISAVHGGNSLPPTQRDRSTTVLPLLAGDESRAMGGMIGVGGSGVGSGPGTGLTRSSSSSSPSSQGLLMYDSAAGVQDHLSLDLHL</sequence>